<dbReference type="InterPro" id="IPR009003">
    <property type="entry name" value="Peptidase_S1_PA"/>
</dbReference>
<organism evidence="6 7">
    <name type="scientific">Capsulimonas corticalis</name>
    <dbReference type="NCBI Taxonomy" id="2219043"/>
    <lineage>
        <taxon>Bacteria</taxon>
        <taxon>Bacillati</taxon>
        <taxon>Armatimonadota</taxon>
        <taxon>Armatimonadia</taxon>
        <taxon>Capsulimonadales</taxon>
        <taxon>Capsulimonadaceae</taxon>
        <taxon>Capsulimonas</taxon>
    </lineage>
</organism>
<dbReference type="SUPFAM" id="SSF50156">
    <property type="entry name" value="PDZ domain-like"/>
    <property type="match status" value="1"/>
</dbReference>
<evidence type="ECO:0000256" key="2">
    <source>
        <dbReference type="ARBA" id="ARBA00022670"/>
    </source>
</evidence>
<sequence length="421" mass="43881">MKKTLSYLSVFGIGVIVCGVGLKAVSGVNTGPFFTNDSGNKQAVLASLNTTPSPIKHFTGDSVVADAAAKLEPAVVTVHTIGRAVQQSNNPFSADPMFRQFFGDQGGQSDQAPAEAPRGAGSGVIISPDGYILTNNHVVQDTTQVTVNVGDKGYTAKVVGSDSLTDIAVVKIDPKGVKLPTADLGDSDSMRIGDWAIAIGNPLNIGTTVTLGIVSAVNRKGLSAEGHSLNSVIQTDAAINPGNSGGALANINGQVIGINEAIYSPTGSYVGIGFAIPINAAKKIAYQLIKDGKIVRPYLGVSYAPLKEFPAQARQQMGITVDGDDGVIVQQVRRGSPAAAAGLQTYDVILQANRQKINDTDSLNNIIQGLKVGDTLALLISRDGQTQIVTVTLKERPQDYGQRPTTQQVVPAPVPDQQSPF</sequence>
<feature type="compositionally biased region" description="Low complexity" evidence="5">
    <location>
        <begin position="402"/>
        <end position="421"/>
    </location>
</feature>
<evidence type="ECO:0000256" key="4">
    <source>
        <dbReference type="ARBA" id="ARBA00022825"/>
    </source>
</evidence>
<dbReference type="AlphaFoldDB" id="A0A402CYN9"/>
<dbReference type="GO" id="GO:0004252">
    <property type="term" value="F:serine-type endopeptidase activity"/>
    <property type="evidence" value="ECO:0007669"/>
    <property type="project" value="InterPro"/>
</dbReference>
<reference evidence="6 7" key="1">
    <citation type="journal article" date="2019" name="Int. J. Syst. Evol. Microbiol.">
        <title>Capsulimonas corticalis gen. nov., sp. nov., an aerobic capsulated bacterium, of a novel bacterial order, Capsulimonadales ord. nov., of the class Armatimonadia of the phylum Armatimonadetes.</title>
        <authorList>
            <person name="Li J."/>
            <person name="Kudo C."/>
            <person name="Tonouchi A."/>
        </authorList>
    </citation>
    <scope>NUCLEOTIDE SEQUENCE [LARGE SCALE GENOMIC DNA]</scope>
    <source>
        <strain evidence="6 7">AX-7</strain>
    </source>
</reference>
<dbReference type="PRINTS" id="PR00834">
    <property type="entry name" value="PROTEASES2C"/>
</dbReference>
<dbReference type="InterPro" id="IPR051201">
    <property type="entry name" value="Chloro_Bact_Ser_Proteases"/>
</dbReference>
<keyword evidence="2" id="KW-0645">Protease</keyword>
<dbReference type="PANTHER" id="PTHR43343">
    <property type="entry name" value="PEPTIDASE S12"/>
    <property type="match status" value="1"/>
</dbReference>
<evidence type="ECO:0000256" key="3">
    <source>
        <dbReference type="ARBA" id="ARBA00022801"/>
    </source>
</evidence>
<dbReference type="FunFam" id="2.40.10.10:FF:000001">
    <property type="entry name" value="Periplasmic serine protease DegS"/>
    <property type="match status" value="1"/>
</dbReference>
<dbReference type="EMBL" id="AP025739">
    <property type="protein sequence ID" value="BDI31266.1"/>
    <property type="molecule type" value="Genomic_DNA"/>
</dbReference>
<dbReference type="PROSITE" id="PS50106">
    <property type="entry name" value="PDZ"/>
    <property type="match status" value="1"/>
</dbReference>
<protein>
    <submittedName>
        <fullName evidence="6">Peptidase S1</fullName>
    </submittedName>
</protein>
<dbReference type="InterPro" id="IPR001940">
    <property type="entry name" value="Peptidase_S1C"/>
</dbReference>
<dbReference type="Proteomes" id="UP000287394">
    <property type="component" value="Chromosome"/>
</dbReference>
<dbReference type="Gene3D" id="2.40.10.120">
    <property type="match status" value="1"/>
</dbReference>
<evidence type="ECO:0000256" key="5">
    <source>
        <dbReference type="SAM" id="MobiDB-lite"/>
    </source>
</evidence>
<dbReference type="KEGG" id="ccot:CCAX7_33170"/>
<dbReference type="OrthoDB" id="9758917at2"/>
<keyword evidence="7" id="KW-1185">Reference proteome</keyword>
<gene>
    <name evidence="6" type="ORF">CCAX7_33170</name>
</gene>
<name>A0A402CYN9_9BACT</name>
<feature type="region of interest" description="Disordered" evidence="5">
    <location>
        <begin position="396"/>
        <end position="421"/>
    </location>
</feature>
<dbReference type="PANTHER" id="PTHR43343:SF3">
    <property type="entry name" value="PROTEASE DO-LIKE 8, CHLOROPLASTIC"/>
    <property type="match status" value="1"/>
</dbReference>
<dbReference type="GO" id="GO:0006508">
    <property type="term" value="P:proteolysis"/>
    <property type="evidence" value="ECO:0007669"/>
    <property type="project" value="UniProtKB-KW"/>
</dbReference>
<proteinExistence type="inferred from homology"/>
<evidence type="ECO:0000256" key="1">
    <source>
        <dbReference type="ARBA" id="ARBA00010541"/>
    </source>
</evidence>
<comment type="similarity">
    <text evidence="1">Belongs to the peptidase S1C family.</text>
</comment>
<dbReference type="Pfam" id="PF13365">
    <property type="entry name" value="Trypsin_2"/>
    <property type="match status" value="1"/>
</dbReference>
<keyword evidence="4" id="KW-0720">Serine protease</keyword>
<accession>A0A402CYN9</accession>
<dbReference type="InterPro" id="IPR036034">
    <property type="entry name" value="PDZ_sf"/>
</dbReference>
<dbReference type="SMART" id="SM00228">
    <property type="entry name" value="PDZ"/>
    <property type="match status" value="1"/>
</dbReference>
<dbReference type="FunCoup" id="A0A402CYN9">
    <property type="interactions" value="491"/>
</dbReference>
<dbReference type="Pfam" id="PF13180">
    <property type="entry name" value="PDZ_2"/>
    <property type="match status" value="1"/>
</dbReference>
<dbReference type="InterPro" id="IPR001478">
    <property type="entry name" value="PDZ"/>
</dbReference>
<dbReference type="RefSeq" id="WP_119322439.1">
    <property type="nucleotide sequence ID" value="NZ_AP025739.1"/>
</dbReference>
<evidence type="ECO:0000313" key="7">
    <source>
        <dbReference type="Proteomes" id="UP000287394"/>
    </source>
</evidence>
<dbReference type="Gene3D" id="2.30.42.10">
    <property type="match status" value="1"/>
</dbReference>
<dbReference type="SUPFAM" id="SSF50494">
    <property type="entry name" value="Trypsin-like serine proteases"/>
    <property type="match status" value="1"/>
</dbReference>
<evidence type="ECO:0000313" key="6">
    <source>
        <dbReference type="EMBL" id="BDI31266.1"/>
    </source>
</evidence>
<keyword evidence="3" id="KW-0378">Hydrolase</keyword>